<dbReference type="InterPro" id="IPR028098">
    <property type="entry name" value="Glyco_trans_4-like_N"/>
</dbReference>
<organism evidence="2">
    <name type="scientific">marine sediment metagenome</name>
    <dbReference type="NCBI Taxonomy" id="412755"/>
    <lineage>
        <taxon>unclassified sequences</taxon>
        <taxon>metagenomes</taxon>
        <taxon>ecological metagenomes</taxon>
    </lineage>
</organism>
<protein>
    <recommendedName>
        <fullName evidence="1">Glycosyltransferase subfamily 4-like N-terminal domain-containing protein</fullName>
    </recommendedName>
</protein>
<evidence type="ECO:0000259" key="1">
    <source>
        <dbReference type="Pfam" id="PF13439"/>
    </source>
</evidence>
<dbReference type="SUPFAM" id="SSF53756">
    <property type="entry name" value="UDP-Glycosyltransferase/glycogen phosphorylase"/>
    <property type="match status" value="1"/>
</dbReference>
<comment type="caution">
    <text evidence="2">The sequence shown here is derived from an EMBL/GenBank/DDBJ whole genome shotgun (WGS) entry which is preliminary data.</text>
</comment>
<dbReference type="Gene3D" id="3.40.50.2000">
    <property type="entry name" value="Glycogen Phosphorylase B"/>
    <property type="match status" value="2"/>
</dbReference>
<reference evidence="2" key="1">
    <citation type="journal article" date="2015" name="Nature">
        <title>Complex archaea that bridge the gap between prokaryotes and eukaryotes.</title>
        <authorList>
            <person name="Spang A."/>
            <person name="Saw J.H."/>
            <person name="Jorgensen S.L."/>
            <person name="Zaremba-Niedzwiedzka K."/>
            <person name="Martijn J."/>
            <person name="Lind A.E."/>
            <person name="van Eijk R."/>
            <person name="Schleper C."/>
            <person name="Guy L."/>
            <person name="Ettema T.J."/>
        </authorList>
    </citation>
    <scope>NUCLEOTIDE SEQUENCE</scope>
</reference>
<accession>A0A0F9S9R3</accession>
<proteinExistence type="predicted"/>
<dbReference type="AlphaFoldDB" id="A0A0F9S9R3"/>
<name>A0A0F9S9R3_9ZZZZ</name>
<feature type="domain" description="Glycosyltransferase subfamily 4-like N-terminal" evidence="1">
    <location>
        <begin position="50"/>
        <end position="178"/>
    </location>
</feature>
<gene>
    <name evidence="2" type="ORF">LCGC14_0800700</name>
</gene>
<evidence type="ECO:0000313" key="2">
    <source>
        <dbReference type="EMBL" id="KKN33751.1"/>
    </source>
</evidence>
<dbReference type="Pfam" id="PF13439">
    <property type="entry name" value="Glyco_transf_4"/>
    <property type="match status" value="1"/>
</dbReference>
<dbReference type="EMBL" id="LAZR01002154">
    <property type="protein sequence ID" value="KKN33751.1"/>
    <property type="molecule type" value="Genomic_DNA"/>
</dbReference>
<sequence length="369" mass="43291">MKILHLSDEGLPDIRLDRYAYIISKMGYESYFYGNTEKKDKHSFNFFKETETNRIPSSVNLGFPFFYQNYRKKFKDSYKKLKPDIVHAHNLISAKICLDLNIPYIYDDHEYWKYQVKARNKVKISLFSKRKFTNKLFTLRIKQWEKKVIKNAETVITVSETIANDHRLINPNSIVIPNFPCSFEINQIQNPPGKENILKILIISNYNSSEEKNSVDKYITHLSKNDIDLTIIGNYNGPDNKNLTSLGFLTTIEMYKKLPFFHVGLNTIHQGKKEVGYFKFSCPNRVFQYLHGGLIPVIHSEMSFLKTIIGEQSIFVNNENETCKFLIHMKNDSDFLKNNPGKIQKFARENLVFDNYEKELLKAYLNVQN</sequence>